<sequence length="302" mass="34672">MELGDAVPDDVRKAIRSVLKKSLKQGKVPWRLAYPWQGQILFYDPAEFPFVYLGHWRFWNTNREIFWRSIFQVPLDDTQAATNRRHDKYKANAARILFFSLCVETFGWFEFLRRVEKNHSLCWMGGTPGFGTREAKTLIEGLPSEDLVALQKSDATRYAHILGQALVPELLDRYGFQSVPEILIHAEAFDSTKDPKNRLSDVALARIRRDITSDERQHVPDLWVGGVSADPWKSLKNDRRIQTKQLTVFAEIKAGTFTASTVPQRKPREKTNPNFSDFEDDEGHPTALPPPPTESDMEEAEI</sequence>
<keyword evidence="3" id="KW-1185">Reference proteome</keyword>
<dbReference type="Proteomes" id="UP000198211">
    <property type="component" value="Unassembled WGS sequence"/>
</dbReference>
<accession>A0A225UZJ0</accession>
<gene>
    <name evidence="2" type="ORF">PHMEG_00030644</name>
</gene>
<proteinExistence type="predicted"/>
<dbReference type="AlphaFoldDB" id="A0A225UZJ0"/>
<organism evidence="2 3">
    <name type="scientific">Phytophthora megakarya</name>
    <dbReference type="NCBI Taxonomy" id="4795"/>
    <lineage>
        <taxon>Eukaryota</taxon>
        <taxon>Sar</taxon>
        <taxon>Stramenopiles</taxon>
        <taxon>Oomycota</taxon>
        <taxon>Peronosporomycetes</taxon>
        <taxon>Peronosporales</taxon>
        <taxon>Peronosporaceae</taxon>
        <taxon>Phytophthora</taxon>
    </lineage>
</organism>
<dbReference type="EMBL" id="NBNE01009284">
    <property type="protein sequence ID" value="OWY98560.1"/>
    <property type="molecule type" value="Genomic_DNA"/>
</dbReference>
<feature type="region of interest" description="Disordered" evidence="1">
    <location>
        <begin position="259"/>
        <end position="302"/>
    </location>
</feature>
<comment type="caution">
    <text evidence="2">The sequence shown here is derived from an EMBL/GenBank/DDBJ whole genome shotgun (WGS) entry which is preliminary data.</text>
</comment>
<protein>
    <submittedName>
        <fullName evidence="2">Uncharacterized protein</fullName>
    </submittedName>
</protein>
<evidence type="ECO:0000313" key="3">
    <source>
        <dbReference type="Proteomes" id="UP000198211"/>
    </source>
</evidence>
<name>A0A225UZJ0_9STRA</name>
<reference evidence="3" key="1">
    <citation type="submission" date="2017-03" db="EMBL/GenBank/DDBJ databases">
        <title>Phytopthora megakarya and P. palmivora, two closely related causual agents of cacao black pod achieved similar genome size and gene model numbers by different mechanisms.</title>
        <authorList>
            <person name="Ali S."/>
            <person name="Shao J."/>
            <person name="Larry D.J."/>
            <person name="Kronmiller B."/>
            <person name="Shen D."/>
            <person name="Strem M.D."/>
            <person name="Melnick R.L."/>
            <person name="Guiltinan M.J."/>
            <person name="Tyler B.M."/>
            <person name="Meinhardt L.W."/>
            <person name="Bailey B.A."/>
        </authorList>
    </citation>
    <scope>NUCLEOTIDE SEQUENCE [LARGE SCALE GENOMIC DNA]</scope>
    <source>
        <strain evidence="3">zdho120</strain>
    </source>
</reference>
<evidence type="ECO:0000256" key="1">
    <source>
        <dbReference type="SAM" id="MobiDB-lite"/>
    </source>
</evidence>
<evidence type="ECO:0000313" key="2">
    <source>
        <dbReference type="EMBL" id="OWY98560.1"/>
    </source>
</evidence>
<dbReference type="OrthoDB" id="128658at2759"/>